<organism evidence="2 3">
    <name type="scientific">Euroglyphus maynei</name>
    <name type="common">Mayne's house dust mite</name>
    <dbReference type="NCBI Taxonomy" id="6958"/>
    <lineage>
        <taxon>Eukaryota</taxon>
        <taxon>Metazoa</taxon>
        <taxon>Ecdysozoa</taxon>
        <taxon>Arthropoda</taxon>
        <taxon>Chelicerata</taxon>
        <taxon>Arachnida</taxon>
        <taxon>Acari</taxon>
        <taxon>Acariformes</taxon>
        <taxon>Sarcoptiformes</taxon>
        <taxon>Astigmata</taxon>
        <taxon>Psoroptidia</taxon>
        <taxon>Analgoidea</taxon>
        <taxon>Pyroglyphidae</taxon>
        <taxon>Pyroglyphinae</taxon>
        <taxon>Euroglyphus</taxon>
    </lineage>
</organism>
<evidence type="ECO:0000313" key="2">
    <source>
        <dbReference type="EMBL" id="OTF75095.1"/>
    </source>
</evidence>
<protein>
    <submittedName>
        <fullName evidence="2">Uncharacterized protein</fullName>
    </submittedName>
</protein>
<evidence type="ECO:0000313" key="3">
    <source>
        <dbReference type="Proteomes" id="UP000194236"/>
    </source>
</evidence>
<keyword evidence="1" id="KW-0812">Transmembrane</keyword>
<dbReference type="AlphaFoldDB" id="A0A1Y3B762"/>
<feature type="transmembrane region" description="Helical" evidence="1">
    <location>
        <begin position="84"/>
        <end position="101"/>
    </location>
</feature>
<gene>
    <name evidence="2" type="ORF">BLA29_010778</name>
</gene>
<dbReference type="EMBL" id="MUJZ01043727">
    <property type="protein sequence ID" value="OTF75095.1"/>
    <property type="molecule type" value="Genomic_DNA"/>
</dbReference>
<accession>A0A1Y3B762</accession>
<dbReference type="OrthoDB" id="6487021at2759"/>
<keyword evidence="1" id="KW-1133">Transmembrane helix</keyword>
<dbReference type="Proteomes" id="UP000194236">
    <property type="component" value="Unassembled WGS sequence"/>
</dbReference>
<comment type="caution">
    <text evidence="2">The sequence shown here is derived from an EMBL/GenBank/DDBJ whole genome shotgun (WGS) entry which is preliminary data.</text>
</comment>
<feature type="transmembrane region" description="Helical" evidence="1">
    <location>
        <begin position="54"/>
        <end position="77"/>
    </location>
</feature>
<keyword evidence="3" id="KW-1185">Reference proteome</keyword>
<sequence>MSIARISFMVLIILNILFSIWVIIYDLQVVKRVQEDFPDDWHTNEKHEGSTARYWFIACIIVMIFNLIISMIGLYGAKTEQPQFIMIVSALFAVIAVYGAWDKYMKGSIASYLIPLINCCMGILYGSLCFMRMMQDSSEVPGAKNLKYVIRNHPTTPPIEPNFDEQMPFKSTTIEKEV</sequence>
<evidence type="ECO:0000256" key="1">
    <source>
        <dbReference type="SAM" id="Phobius"/>
    </source>
</evidence>
<proteinExistence type="predicted"/>
<name>A0A1Y3B762_EURMA</name>
<feature type="transmembrane region" description="Helical" evidence="1">
    <location>
        <begin position="7"/>
        <end position="25"/>
    </location>
</feature>
<keyword evidence="1" id="KW-0472">Membrane</keyword>
<reference evidence="2 3" key="1">
    <citation type="submission" date="2017-03" db="EMBL/GenBank/DDBJ databases">
        <title>Genome Survey of Euroglyphus maynei.</title>
        <authorList>
            <person name="Arlian L.G."/>
            <person name="Morgan M.S."/>
            <person name="Rider S.D."/>
        </authorList>
    </citation>
    <scope>NUCLEOTIDE SEQUENCE [LARGE SCALE GENOMIC DNA]</scope>
    <source>
        <strain evidence="2">Arlian Lab</strain>
        <tissue evidence="2">Whole body</tissue>
    </source>
</reference>
<feature type="transmembrane region" description="Helical" evidence="1">
    <location>
        <begin position="107"/>
        <end position="128"/>
    </location>
</feature>